<accession>A0A0W0VH26</accession>
<keyword evidence="1" id="KW-0808">Transferase</keyword>
<dbReference type="PANTHER" id="PTHR36849:SF1">
    <property type="entry name" value="CYTOPLASMIC PROTEIN"/>
    <property type="match status" value="1"/>
</dbReference>
<dbReference type="GO" id="GO:0032259">
    <property type="term" value="P:methylation"/>
    <property type="evidence" value="ECO:0007669"/>
    <property type="project" value="UniProtKB-KW"/>
</dbReference>
<dbReference type="AlphaFoldDB" id="A0A0W0VH26"/>
<organism evidence="1 2">
    <name type="scientific">Legionella israelensis</name>
    <dbReference type="NCBI Taxonomy" id="454"/>
    <lineage>
        <taxon>Bacteria</taxon>
        <taxon>Pseudomonadati</taxon>
        <taxon>Pseudomonadota</taxon>
        <taxon>Gammaproteobacteria</taxon>
        <taxon>Legionellales</taxon>
        <taxon>Legionellaceae</taxon>
        <taxon>Legionella</taxon>
    </lineage>
</organism>
<evidence type="ECO:0000313" key="2">
    <source>
        <dbReference type="Proteomes" id="UP000054761"/>
    </source>
</evidence>
<keyword evidence="1" id="KW-0489">Methyltransferase</keyword>
<dbReference type="InterPro" id="IPR052552">
    <property type="entry name" value="YeaO-like"/>
</dbReference>
<dbReference type="PANTHER" id="PTHR36849">
    <property type="entry name" value="CYTOPLASMIC PROTEIN-RELATED"/>
    <property type="match status" value="1"/>
</dbReference>
<dbReference type="GO" id="GO:0008168">
    <property type="term" value="F:methyltransferase activity"/>
    <property type="evidence" value="ECO:0007669"/>
    <property type="project" value="UniProtKB-KW"/>
</dbReference>
<protein>
    <submittedName>
        <fullName evidence="1">Uroporphyrin-III C-methyltransferase</fullName>
    </submittedName>
</protein>
<dbReference type="Proteomes" id="UP000054761">
    <property type="component" value="Unassembled WGS sequence"/>
</dbReference>
<comment type="caution">
    <text evidence="1">The sequence shown here is derived from an EMBL/GenBank/DDBJ whole genome shotgun (WGS) entry which is preliminary data.</text>
</comment>
<name>A0A0W0VH26_9GAMM</name>
<dbReference type="PATRIC" id="fig|454.4.peg.2172"/>
<dbReference type="OrthoDB" id="9790745at2"/>
<dbReference type="RefSeq" id="WP_058502314.1">
    <property type="nucleotide sequence ID" value="NZ_CAAAJA010000071.1"/>
</dbReference>
<dbReference type="EMBL" id="LNYH01000112">
    <property type="protein sequence ID" value="KTD19431.1"/>
    <property type="molecule type" value="Genomic_DNA"/>
</dbReference>
<evidence type="ECO:0000313" key="1">
    <source>
        <dbReference type="EMBL" id="KTD19431.1"/>
    </source>
</evidence>
<proteinExistence type="predicted"/>
<reference evidence="1 2" key="1">
    <citation type="submission" date="2015-11" db="EMBL/GenBank/DDBJ databases">
        <title>Genomic analysis of 38 Legionella species identifies large and diverse effector repertoires.</title>
        <authorList>
            <person name="Burstein D."/>
            <person name="Amaro F."/>
            <person name="Zusman T."/>
            <person name="Lifshitz Z."/>
            <person name="Cohen O."/>
            <person name="Gilbert J.A."/>
            <person name="Pupko T."/>
            <person name="Shuman H.A."/>
            <person name="Segal G."/>
        </authorList>
    </citation>
    <scope>NUCLEOTIDE SEQUENCE [LARGE SCALE GENOMIC DNA]</scope>
    <source>
        <strain evidence="1 2">Bercovier 4</strain>
    </source>
</reference>
<gene>
    <name evidence="1" type="ORF">Lisr_1993</name>
</gene>
<sequence>MTANEKNIKICRVYDPPETKDGLWFLVDRLWPRGLKKDKLPIDAWLKEIAPSPEPRKWFNHKPEKWLDFASQYIDELSSKQELVEEILTKAKNKEIILFYAAKDKKHNHAKVLKAFLDCWPKKPKLDLLATSSHQ</sequence>
<dbReference type="STRING" id="454.Lisr_1993"/>
<keyword evidence="2" id="KW-1185">Reference proteome</keyword>
<dbReference type="Pfam" id="PF22752">
    <property type="entry name" value="DUF488-N3i"/>
    <property type="match status" value="1"/>
</dbReference>